<reference evidence="2 3" key="1">
    <citation type="submission" date="2020-06" db="EMBL/GenBank/DDBJ databases">
        <title>Transcriptomic and genomic resources for Thalictrum thalictroides and T. hernandezii: Facilitating candidate gene discovery in an emerging model plant lineage.</title>
        <authorList>
            <person name="Arias T."/>
            <person name="Riano-Pachon D.M."/>
            <person name="Di Stilio V.S."/>
        </authorList>
    </citation>
    <scope>NUCLEOTIDE SEQUENCE [LARGE SCALE GENOMIC DNA]</scope>
    <source>
        <strain evidence="3">cv. WT478/WT964</strain>
        <tissue evidence="2">Leaves</tissue>
    </source>
</reference>
<sequence>MQMLKDQGYLVTDYELKMTKQDFHDKHGHATREDLVTSKCKQNDNSDHFSLYCWINDLTPFARNCIVKSLKNSIWKFFRDIGSQGLKGYISDQISLLQNL</sequence>
<gene>
    <name evidence="2" type="ORF">FRX31_030630</name>
</gene>
<dbReference type="InterPro" id="IPR036710">
    <property type="entry name" value="RNA_pol_Rpb5_N_sf"/>
</dbReference>
<protein>
    <recommendedName>
        <fullName evidence="1">RNA polymerase Rpb5 N-terminal domain-containing protein</fullName>
    </recommendedName>
</protein>
<comment type="caution">
    <text evidence="2">The sequence shown here is derived from an EMBL/GenBank/DDBJ whole genome shotgun (WGS) entry which is preliminary data.</text>
</comment>
<dbReference type="Gene3D" id="3.40.1340.10">
    <property type="entry name" value="RNA polymerase, Rpb5, N-terminal domain"/>
    <property type="match status" value="1"/>
</dbReference>
<dbReference type="AlphaFoldDB" id="A0A7J6V4D9"/>
<evidence type="ECO:0000313" key="2">
    <source>
        <dbReference type="EMBL" id="KAF5179783.1"/>
    </source>
</evidence>
<dbReference type="Pfam" id="PF03871">
    <property type="entry name" value="RNA_pol_Rpb5_N"/>
    <property type="match status" value="1"/>
</dbReference>
<name>A0A7J6V4D9_THATH</name>
<evidence type="ECO:0000313" key="3">
    <source>
        <dbReference type="Proteomes" id="UP000554482"/>
    </source>
</evidence>
<dbReference type="GO" id="GO:0003899">
    <property type="term" value="F:DNA-directed RNA polymerase activity"/>
    <property type="evidence" value="ECO:0007669"/>
    <property type="project" value="InterPro"/>
</dbReference>
<accession>A0A7J6V4D9</accession>
<dbReference type="EMBL" id="JABWDY010038338">
    <property type="protein sequence ID" value="KAF5179783.1"/>
    <property type="molecule type" value="Genomic_DNA"/>
</dbReference>
<organism evidence="2 3">
    <name type="scientific">Thalictrum thalictroides</name>
    <name type="common">Rue-anemone</name>
    <name type="synonym">Anemone thalictroides</name>
    <dbReference type="NCBI Taxonomy" id="46969"/>
    <lineage>
        <taxon>Eukaryota</taxon>
        <taxon>Viridiplantae</taxon>
        <taxon>Streptophyta</taxon>
        <taxon>Embryophyta</taxon>
        <taxon>Tracheophyta</taxon>
        <taxon>Spermatophyta</taxon>
        <taxon>Magnoliopsida</taxon>
        <taxon>Ranunculales</taxon>
        <taxon>Ranunculaceae</taxon>
        <taxon>Thalictroideae</taxon>
        <taxon>Thalictrum</taxon>
    </lineage>
</organism>
<proteinExistence type="predicted"/>
<feature type="domain" description="RNA polymerase Rpb5 N-terminal" evidence="1">
    <location>
        <begin position="1"/>
        <end position="48"/>
    </location>
</feature>
<dbReference type="OrthoDB" id="248779at2759"/>
<dbReference type="GO" id="GO:0006351">
    <property type="term" value="P:DNA-templated transcription"/>
    <property type="evidence" value="ECO:0007669"/>
    <property type="project" value="InterPro"/>
</dbReference>
<feature type="non-terminal residue" evidence="2">
    <location>
        <position position="1"/>
    </location>
</feature>
<keyword evidence="3" id="KW-1185">Reference proteome</keyword>
<dbReference type="InterPro" id="IPR005571">
    <property type="entry name" value="RNA_pol_Rpb5_N"/>
</dbReference>
<dbReference type="SUPFAM" id="SSF53036">
    <property type="entry name" value="Eukaryotic RPB5 N-terminal domain"/>
    <property type="match status" value="1"/>
</dbReference>
<dbReference type="Proteomes" id="UP000554482">
    <property type="component" value="Unassembled WGS sequence"/>
</dbReference>
<evidence type="ECO:0000259" key="1">
    <source>
        <dbReference type="Pfam" id="PF03871"/>
    </source>
</evidence>
<dbReference type="GO" id="GO:0003677">
    <property type="term" value="F:DNA binding"/>
    <property type="evidence" value="ECO:0007669"/>
    <property type="project" value="InterPro"/>
</dbReference>